<gene>
    <name evidence="2" type="ORF">E2C01_082278</name>
</gene>
<keyword evidence="3" id="KW-1185">Reference proteome</keyword>
<evidence type="ECO:0000313" key="2">
    <source>
        <dbReference type="EMBL" id="MPC87417.1"/>
    </source>
</evidence>
<evidence type="ECO:0000256" key="1">
    <source>
        <dbReference type="SAM" id="MobiDB-lite"/>
    </source>
</evidence>
<dbReference type="AlphaFoldDB" id="A0A5B7J162"/>
<proteinExistence type="predicted"/>
<feature type="region of interest" description="Disordered" evidence="1">
    <location>
        <begin position="1"/>
        <end position="33"/>
    </location>
</feature>
<accession>A0A5B7J162</accession>
<dbReference type="EMBL" id="VSRR010074445">
    <property type="protein sequence ID" value="MPC87417.1"/>
    <property type="molecule type" value="Genomic_DNA"/>
</dbReference>
<protein>
    <submittedName>
        <fullName evidence="2">Uncharacterized protein</fullName>
    </submittedName>
</protein>
<name>A0A5B7J162_PORTR</name>
<reference evidence="2 3" key="1">
    <citation type="submission" date="2019-05" db="EMBL/GenBank/DDBJ databases">
        <title>Another draft genome of Portunus trituberculatus and its Hox gene families provides insights of decapod evolution.</title>
        <authorList>
            <person name="Jeong J.-H."/>
            <person name="Song I."/>
            <person name="Kim S."/>
            <person name="Choi T."/>
            <person name="Kim D."/>
            <person name="Ryu S."/>
            <person name="Kim W."/>
        </authorList>
    </citation>
    <scope>NUCLEOTIDE SEQUENCE [LARGE SCALE GENOMIC DNA]</scope>
    <source>
        <tissue evidence="2">Muscle</tissue>
    </source>
</reference>
<sequence>MSFLLQSLVSPPPPSWQRAADSPGTPRPYIPEPPPSFLKRLEEILASGFGISRPFDILW</sequence>
<organism evidence="2 3">
    <name type="scientific">Portunus trituberculatus</name>
    <name type="common">Swimming crab</name>
    <name type="synonym">Neptunus trituberculatus</name>
    <dbReference type="NCBI Taxonomy" id="210409"/>
    <lineage>
        <taxon>Eukaryota</taxon>
        <taxon>Metazoa</taxon>
        <taxon>Ecdysozoa</taxon>
        <taxon>Arthropoda</taxon>
        <taxon>Crustacea</taxon>
        <taxon>Multicrustacea</taxon>
        <taxon>Malacostraca</taxon>
        <taxon>Eumalacostraca</taxon>
        <taxon>Eucarida</taxon>
        <taxon>Decapoda</taxon>
        <taxon>Pleocyemata</taxon>
        <taxon>Brachyura</taxon>
        <taxon>Eubrachyura</taxon>
        <taxon>Portunoidea</taxon>
        <taxon>Portunidae</taxon>
        <taxon>Portuninae</taxon>
        <taxon>Portunus</taxon>
    </lineage>
</organism>
<dbReference type="Proteomes" id="UP000324222">
    <property type="component" value="Unassembled WGS sequence"/>
</dbReference>
<evidence type="ECO:0000313" key="3">
    <source>
        <dbReference type="Proteomes" id="UP000324222"/>
    </source>
</evidence>
<comment type="caution">
    <text evidence="2">The sequence shown here is derived from an EMBL/GenBank/DDBJ whole genome shotgun (WGS) entry which is preliminary data.</text>
</comment>